<dbReference type="InterPro" id="IPR036388">
    <property type="entry name" value="WH-like_DNA-bd_sf"/>
</dbReference>
<name>A0ABN6UTX1_9BACT</name>
<keyword evidence="2" id="KW-1185">Reference proteome</keyword>
<sequence length="148" mass="15690">MLFTTATGYALRALAALPEDGSYCLAKDLASSLELPGPYLAKILQGLVQADILESVRGPKGGFRLVRPAHRITVGEVVIALEGPNSMDGCIMGFPTCGGDHPCPLHDAWGAVKAQVASSMTEATIRDLQLMDLRNLKEGKARPSDARS</sequence>
<dbReference type="InterPro" id="IPR000944">
    <property type="entry name" value="Tscrpt_reg_Rrf2"/>
</dbReference>
<dbReference type="NCBIfam" id="TIGR00738">
    <property type="entry name" value="rrf2_super"/>
    <property type="match status" value="1"/>
</dbReference>
<dbReference type="Gene3D" id="1.10.10.10">
    <property type="entry name" value="Winged helix-like DNA-binding domain superfamily/Winged helix DNA-binding domain"/>
    <property type="match status" value="1"/>
</dbReference>
<accession>A0ABN6UTX1</accession>
<evidence type="ECO:0008006" key="3">
    <source>
        <dbReference type="Google" id="ProtNLM"/>
    </source>
</evidence>
<dbReference type="InterPro" id="IPR036390">
    <property type="entry name" value="WH_DNA-bd_sf"/>
</dbReference>
<dbReference type="Pfam" id="PF02082">
    <property type="entry name" value="Rrf2"/>
    <property type="match status" value="1"/>
</dbReference>
<dbReference type="EMBL" id="AP027079">
    <property type="protein sequence ID" value="BDU68199.1"/>
    <property type="molecule type" value="Genomic_DNA"/>
</dbReference>
<dbReference type="RefSeq" id="WP_286354823.1">
    <property type="nucleotide sequence ID" value="NZ_AP027079.1"/>
</dbReference>
<dbReference type="Proteomes" id="UP001242010">
    <property type="component" value="Chromosome"/>
</dbReference>
<proteinExistence type="predicted"/>
<dbReference type="SUPFAM" id="SSF46785">
    <property type="entry name" value="Winged helix' DNA-binding domain"/>
    <property type="match status" value="1"/>
</dbReference>
<protein>
    <recommendedName>
        <fullName evidence="3">Rrf2 family transcriptional regulator</fullName>
    </recommendedName>
</protein>
<evidence type="ECO:0000313" key="2">
    <source>
        <dbReference type="Proteomes" id="UP001242010"/>
    </source>
</evidence>
<organism evidence="1 2">
    <name type="scientific">Geothrix oryzae</name>
    <dbReference type="NCBI Taxonomy" id="2927975"/>
    <lineage>
        <taxon>Bacteria</taxon>
        <taxon>Pseudomonadati</taxon>
        <taxon>Acidobacteriota</taxon>
        <taxon>Holophagae</taxon>
        <taxon>Holophagales</taxon>
        <taxon>Holophagaceae</taxon>
        <taxon>Geothrix</taxon>
    </lineage>
</organism>
<reference evidence="2" key="1">
    <citation type="journal article" date="2023" name="Int. J. Syst. Evol. Microbiol.">
        <title>Mesoterricola silvestris gen. nov., sp. nov., Mesoterricola sediminis sp. nov., Geothrix oryzae sp. nov., Geothrix edaphica sp. nov., Geothrix rubra sp. nov., and Geothrix limicola sp. nov., six novel members of Acidobacteriota isolated from soils.</title>
        <authorList>
            <person name="Itoh H."/>
            <person name="Sugisawa Y."/>
            <person name="Mise K."/>
            <person name="Xu Z."/>
            <person name="Kuniyasu M."/>
            <person name="Ushijima N."/>
            <person name="Kawano K."/>
            <person name="Kobayashi E."/>
            <person name="Shiratori Y."/>
            <person name="Masuda Y."/>
            <person name="Senoo K."/>
        </authorList>
    </citation>
    <scope>NUCLEOTIDE SEQUENCE [LARGE SCALE GENOMIC DNA]</scope>
    <source>
        <strain evidence="2">Red222</strain>
    </source>
</reference>
<dbReference type="PANTHER" id="PTHR33221">
    <property type="entry name" value="WINGED HELIX-TURN-HELIX TRANSCRIPTIONAL REGULATOR, RRF2 FAMILY"/>
    <property type="match status" value="1"/>
</dbReference>
<dbReference type="PROSITE" id="PS51197">
    <property type="entry name" value="HTH_RRF2_2"/>
    <property type="match status" value="1"/>
</dbReference>
<dbReference type="PANTHER" id="PTHR33221:SF13">
    <property type="entry name" value="TRANSCRIPTIONAL REGULATOR-RELATED"/>
    <property type="match status" value="1"/>
</dbReference>
<gene>
    <name evidence="1" type="ORF">GETHOR_03000</name>
</gene>
<evidence type="ECO:0000313" key="1">
    <source>
        <dbReference type="EMBL" id="BDU68199.1"/>
    </source>
</evidence>